<protein>
    <recommendedName>
        <fullName evidence="1">Amidohydrolase 3 domain-containing protein</fullName>
    </recommendedName>
</protein>
<dbReference type="Pfam" id="PF07969">
    <property type="entry name" value="Amidohydro_3"/>
    <property type="match status" value="1"/>
</dbReference>
<dbReference type="InterPro" id="IPR032466">
    <property type="entry name" value="Metal_Hydrolase"/>
</dbReference>
<accession>X1F0P1</accession>
<dbReference type="SUPFAM" id="SSF51556">
    <property type="entry name" value="Metallo-dependent hydrolases"/>
    <property type="match status" value="1"/>
</dbReference>
<reference evidence="2" key="1">
    <citation type="journal article" date="2014" name="Front. Microbiol.">
        <title>High frequency of phylogenetically diverse reductive dehalogenase-homologous genes in deep subseafloor sedimentary metagenomes.</title>
        <authorList>
            <person name="Kawai M."/>
            <person name="Futagami T."/>
            <person name="Toyoda A."/>
            <person name="Takaki Y."/>
            <person name="Nishi S."/>
            <person name="Hori S."/>
            <person name="Arai W."/>
            <person name="Tsubouchi T."/>
            <person name="Morono Y."/>
            <person name="Uchiyama I."/>
            <person name="Ito T."/>
            <person name="Fujiyama A."/>
            <person name="Inagaki F."/>
            <person name="Takami H."/>
        </authorList>
    </citation>
    <scope>NUCLEOTIDE SEQUENCE</scope>
    <source>
        <strain evidence="2">Expedition CK06-06</strain>
    </source>
</reference>
<feature type="non-terminal residue" evidence="2">
    <location>
        <position position="63"/>
    </location>
</feature>
<proteinExistence type="predicted"/>
<dbReference type="EMBL" id="BARU01008227">
    <property type="protein sequence ID" value="GAH38452.1"/>
    <property type="molecule type" value="Genomic_DNA"/>
</dbReference>
<evidence type="ECO:0000313" key="2">
    <source>
        <dbReference type="EMBL" id="GAH38452.1"/>
    </source>
</evidence>
<comment type="caution">
    <text evidence="2">The sequence shown here is derived from an EMBL/GenBank/DDBJ whole genome shotgun (WGS) entry which is preliminary data.</text>
</comment>
<evidence type="ECO:0000259" key="1">
    <source>
        <dbReference type="Pfam" id="PF07969"/>
    </source>
</evidence>
<dbReference type="InterPro" id="IPR013108">
    <property type="entry name" value="Amidohydro_3"/>
</dbReference>
<gene>
    <name evidence="2" type="ORF">S03H2_16130</name>
</gene>
<organism evidence="2">
    <name type="scientific">marine sediment metagenome</name>
    <dbReference type="NCBI Taxonomy" id="412755"/>
    <lineage>
        <taxon>unclassified sequences</taxon>
        <taxon>metagenomes</taxon>
        <taxon>ecological metagenomes</taxon>
    </lineage>
</organism>
<dbReference type="Gene3D" id="3.20.20.140">
    <property type="entry name" value="Metal-dependent hydrolases"/>
    <property type="match status" value="1"/>
</dbReference>
<name>X1F0P1_9ZZZZ</name>
<sequence>MIDASGCVVAPGFIDGHTHSDLVALSEPRHEAKIMQGVTTDLIGVDGMGYAPLSKTNLEMMKV</sequence>
<dbReference type="AlphaFoldDB" id="X1F0P1"/>
<feature type="domain" description="Amidohydrolase 3" evidence="1">
    <location>
        <begin position="2"/>
        <end position="42"/>
    </location>
</feature>